<accession>A0A1L7X8V3</accession>
<organism evidence="3 4">
    <name type="scientific">Phialocephala subalpina</name>
    <dbReference type="NCBI Taxonomy" id="576137"/>
    <lineage>
        <taxon>Eukaryota</taxon>
        <taxon>Fungi</taxon>
        <taxon>Dikarya</taxon>
        <taxon>Ascomycota</taxon>
        <taxon>Pezizomycotina</taxon>
        <taxon>Leotiomycetes</taxon>
        <taxon>Helotiales</taxon>
        <taxon>Mollisiaceae</taxon>
        <taxon>Phialocephala</taxon>
        <taxon>Phialocephala fortinii species complex</taxon>
    </lineage>
</organism>
<dbReference type="AlphaFoldDB" id="A0A1L7X8V3"/>
<feature type="region of interest" description="Disordered" evidence="1">
    <location>
        <begin position="240"/>
        <end position="261"/>
    </location>
</feature>
<evidence type="ECO:0000313" key="4">
    <source>
        <dbReference type="Proteomes" id="UP000184330"/>
    </source>
</evidence>
<proteinExistence type="predicted"/>
<keyword evidence="2" id="KW-0472">Membrane</keyword>
<protein>
    <submittedName>
        <fullName evidence="3">Uncharacterized protein</fullName>
    </submittedName>
</protein>
<reference evidence="3 4" key="1">
    <citation type="submission" date="2016-03" db="EMBL/GenBank/DDBJ databases">
        <authorList>
            <person name="Ploux O."/>
        </authorList>
    </citation>
    <scope>NUCLEOTIDE SEQUENCE [LARGE SCALE GENOMIC DNA]</scope>
    <source>
        <strain evidence="3 4">UAMH 11012</strain>
    </source>
</reference>
<feature type="transmembrane region" description="Helical" evidence="2">
    <location>
        <begin position="50"/>
        <end position="69"/>
    </location>
</feature>
<feature type="compositionally biased region" description="Polar residues" evidence="1">
    <location>
        <begin position="243"/>
        <end position="254"/>
    </location>
</feature>
<evidence type="ECO:0000256" key="2">
    <source>
        <dbReference type="SAM" id="Phobius"/>
    </source>
</evidence>
<sequence>MTIFLPKPRTQAQYPILDTTPSTSISSYPNLISSTATMPAPTLPEPSSRWGFLFCLIMIIVVLALLFAIERAREHLSRRNWLKSELSKTDWPEREIWLEKELAKTDWLDWTKIFDNEWAFKTQARNERKKWLQSELAKTDWPERKNWLKAELRKMDSQSSLWIKIDWVKGYWTTTYWMSIEWMKKIGMKANTTQPADIDNDDWPSWGQEDGERDDEFWGTFINAKRPTAPPTPLFAVPEVRSTDNGASDNSWNTSEEDTKQRKGPMLLLAAHIASVPTKVENLGRRTEIEKPTEDKSRGKEKLIYDEAVKRWVMAREEDIDGESEERIGESGTGRVRVEVRISHEDAELKSAVESNGGVHSVYSEVERLVGNEGWGNDDESE</sequence>
<gene>
    <name evidence="3" type="ORF">PAC_11338</name>
</gene>
<keyword evidence="4" id="KW-1185">Reference proteome</keyword>
<name>A0A1L7X8V3_9HELO</name>
<evidence type="ECO:0000256" key="1">
    <source>
        <dbReference type="SAM" id="MobiDB-lite"/>
    </source>
</evidence>
<dbReference type="Proteomes" id="UP000184330">
    <property type="component" value="Unassembled WGS sequence"/>
</dbReference>
<evidence type="ECO:0000313" key="3">
    <source>
        <dbReference type="EMBL" id="CZR61442.1"/>
    </source>
</evidence>
<keyword evidence="2" id="KW-0812">Transmembrane</keyword>
<keyword evidence="2" id="KW-1133">Transmembrane helix</keyword>
<dbReference type="EMBL" id="FJOG01000018">
    <property type="protein sequence ID" value="CZR61442.1"/>
    <property type="molecule type" value="Genomic_DNA"/>
</dbReference>